<reference evidence="3" key="1">
    <citation type="journal article" date="2019" name="Int. J. Syst. Evol. Microbiol.">
        <title>The Global Catalogue of Microorganisms (GCM) 10K type strain sequencing project: providing services to taxonomists for standard genome sequencing and annotation.</title>
        <authorList>
            <consortium name="The Broad Institute Genomics Platform"/>
            <consortium name="The Broad Institute Genome Sequencing Center for Infectious Disease"/>
            <person name="Wu L."/>
            <person name="Ma J."/>
        </authorList>
    </citation>
    <scope>NUCLEOTIDE SEQUENCE [LARGE SCALE GENOMIC DNA]</scope>
    <source>
        <strain evidence="3">DFY28</strain>
    </source>
</reference>
<keyword evidence="1" id="KW-0812">Transmembrane</keyword>
<gene>
    <name evidence="2" type="ORF">ACFSC0_20990</name>
</gene>
<accession>A0ABW4N6W3</accession>
<comment type="caution">
    <text evidence="2">The sequence shown here is derived from an EMBL/GenBank/DDBJ whole genome shotgun (WGS) entry which is preliminary data.</text>
</comment>
<feature type="transmembrane region" description="Helical" evidence="1">
    <location>
        <begin position="178"/>
        <end position="198"/>
    </location>
</feature>
<feature type="transmembrane region" description="Helical" evidence="1">
    <location>
        <begin position="35"/>
        <end position="51"/>
    </location>
</feature>
<dbReference type="EMBL" id="JBHUEY010000012">
    <property type="protein sequence ID" value="MFD1785882.1"/>
    <property type="molecule type" value="Genomic_DNA"/>
</dbReference>
<keyword evidence="3" id="KW-1185">Reference proteome</keyword>
<name>A0ABW4N6W3_9CAUL</name>
<proteinExistence type="predicted"/>
<evidence type="ECO:0000313" key="2">
    <source>
        <dbReference type="EMBL" id="MFD1785882.1"/>
    </source>
</evidence>
<evidence type="ECO:0000256" key="1">
    <source>
        <dbReference type="SAM" id="Phobius"/>
    </source>
</evidence>
<sequence length="204" mass="22322">MTAERSTAEDDLAFVRRLTALDQGPAWRRAFGRMYALWGFAFGVPLLFEWARWAGYLELPRDFWLWCALAVTLLMTGLGVYFARRDGPVVGVQPRALNAVFAGAGLANVVMLATLLATAFHIGDFRILMLHASIVFAFQGAAWYVVWALRKQLWAGLLAAGWSVTAIALGVTLATPNFLLIAALGLLLLMGAPGVLMWRAPVPE</sequence>
<organism evidence="2 3">
    <name type="scientific">Phenylobacterium terrae</name>
    <dbReference type="NCBI Taxonomy" id="2665495"/>
    <lineage>
        <taxon>Bacteria</taxon>
        <taxon>Pseudomonadati</taxon>
        <taxon>Pseudomonadota</taxon>
        <taxon>Alphaproteobacteria</taxon>
        <taxon>Caulobacterales</taxon>
        <taxon>Caulobacteraceae</taxon>
        <taxon>Phenylobacterium</taxon>
    </lineage>
</organism>
<feature type="transmembrane region" description="Helical" evidence="1">
    <location>
        <begin position="63"/>
        <end position="84"/>
    </location>
</feature>
<feature type="transmembrane region" description="Helical" evidence="1">
    <location>
        <begin position="153"/>
        <end position="172"/>
    </location>
</feature>
<protein>
    <submittedName>
        <fullName evidence="2">Uncharacterized protein</fullName>
    </submittedName>
</protein>
<evidence type="ECO:0000313" key="3">
    <source>
        <dbReference type="Proteomes" id="UP001597237"/>
    </source>
</evidence>
<feature type="transmembrane region" description="Helical" evidence="1">
    <location>
        <begin position="96"/>
        <end position="122"/>
    </location>
</feature>
<dbReference type="Proteomes" id="UP001597237">
    <property type="component" value="Unassembled WGS sequence"/>
</dbReference>
<feature type="transmembrane region" description="Helical" evidence="1">
    <location>
        <begin position="128"/>
        <end position="146"/>
    </location>
</feature>
<keyword evidence="1" id="KW-0472">Membrane</keyword>
<dbReference type="RefSeq" id="WP_377283458.1">
    <property type="nucleotide sequence ID" value="NZ_JBHRSI010000009.1"/>
</dbReference>
<keyword evidence="1" id="KW-1133">Transmembrane helix</keyword>